<organism evidence="1 2">
    <name type="scientific">Neophaeococcomyces mojaviensis</name>
    <dbReference type="NCBI Taxonomy" id="3383035"/>
    <lineage>
        <taxon>Eukaryota</taxon>
        <taxon>Fungi</taxon>
        <taxon>Dikarya</taxon>
        <taxon>Ascomycota</taxon>
        <taxon>Pezizomycotina</taxon>
        <taxon>Eurotiomycetes</taxon>
        <taxon>Chaetothyriomycetidae</taxon>
        <taxon>Chaetothyriales</taxon>
        <taxon>Chaetothyriales incertae sedis</taxon>
        <taxon>Neophaeococcomyces</taxon>
    </lineage>
</organism>
<dbReference type="EMBL" id="JAPDRQ010000061">
    <property type="protein sequence ID" value="KAJ9657626.1"/>
    <property type="molecule type" value="Genomic_DNA"/>
</dbReference>
<proteinExistence type="predicted"/>
<accession>A0ACC3A9J3</accession>
<protein>
    <submittedName>
        <fullName evidence="1">Uncharacterized protein</fullName>
    </submittedName>
</protein>
<name>A0ACC3A9J3_9EURO</name>
<reference evidence="1" key="1">
    <citation type="submission" date="2022-10" db="EMBL/GenBank/DDBJ databases">
        <title>Culturing micro-colonial fungi from biological soil crusts in the Mojave desert and describing Neophaeococcomyces mojavensis, and introducing the new genera and species Taxawa tesnikishii.</title>
        <authorList>
            <person name="Kurbessoian T."/>
            <person name="Stajich J.E."/>
        </authorList>
    </citation>
    <scope>NUCLEOTIDE SEQUENCE</scope>
    <source>
        <strain evidence="1">JES_112</strain>
    </source>
</reference>
<dbReference type="Proteomes" id="UP001172386">
    <property type="component" value="Unassembled WGS sequence"/>
</dbReference>
<feature type="non-terminal residue" evidence="1">
    <location>
        <position position="446"/>
    </location>
</feature>
<gene>
    <name evidence="1" type="ORF">H2198_004154</name>
</gene>
<keyword evidence="2" id="KW-1185">Reference proteome</keyword>
<sequence length="446" mass="49846">MPKAKRKSHTIDLTGDSDAENDYRRKSAKRKKPSFPVSPVASNISLTSSPTNYGGLPRMSQTHSQTERDSWSATQERALDDDIRREINLTQDDDDEDAYESRQLYGIMNTKIVGVRFYTGHASVGEYVIIRREPQNPYDRNAIRIDNVMREQIGHIGRQVAAKLSPFMDSGDLVLEGALTGAKGHYDCPVALKLFGTNDPAKSQELKARMQAEKLPVQELNKAEAARKKREAELEKQRKAREKIAAQMRRQGNTVIDNSGPNKYSNFNTQGDGSSSQQAIGELLSDTATFNPREVQDAVNRFAYTEDTLAKMPEADQPKQLATQLLPYQRQGLQWMLDHESPKLPDKDNGESVQFWKKSKGYYTNIATSFSVKNPPPLASGGILADDMGLGKTIQILSLILGDPKKSGQPTLIIAPLSVMSNWKKQAEVHIKKKYIPNILVYHGTE</sequence>
<evidence type="ECO:0000313" key="1">
    <source>
        <dbReference type="EMBL" id="KAJ9657626.1"/>
    </source>
</evidence>
<comment type="caution">
    <text evidence="1">The sequence shown here is derived from an EMBL/GenBank/DDBJ whole genome shotgun (WGS) entry which is preliminary data.</text>
</comment>
<evidence type="ECO:0000313" key="2">
    <source>
        <dbReference type="Proteomes" id="UP001172386"/>
    </source>
</evidence>